<feature type="region of interest" description="Disordered" evidence="1">
    <location>
        <begin position="889"/>
        <end position="978"/>
    </location>
</feature>
<sequence>MSHRSSTPVAASVGVFATANIAWGRNDLPIGVFDIQTGEKWSFVMVPTLATASLLQLHQSLGAWAMEVKLALLGRLGKKAVADKLLALDIAPQPLSQTDISQWRWLRHLAKEEMQAIVAGDYPAADIPFHWAFAEELLGKAIGVRHRVPSYTITDAGVADAELNEVDQRLRASLRKQALHYIHTTFQIEEAIETVPRTNEPSSATRRQELTEDLERTCLDAESLLYQARHIGWDISTKDLNSEHDPQAAGAAVPRTASTSARTTSNADAQIERSSVAPIYETSSQSTPIHPLSQQKAGVSSTPNLDKGRPVIPKERDEDTHGTPAAPSTSVRVPDSDDESVVDIEETTYETSLGRHVCDTLSNRPDVSPSRSSPPAPTQLAPEEDAMVTHLHAPSGNSLHATDTLVRISNLEPTAVAISAISHYESDSQGTAVDQLSQNTVQPAQNGSHLHTQHSASYRDTDDNLRRSRKAVVFAPVQFPESDEESDEPEHYAAQRREIRATKISLHLVSKDNHGASPPNPDAARPHRSPSHEPAPTAARNLVLTSPNSPTPPPATAEALAGSSASQATAVNPLDQDAGPSPSLPKGSQFYKTQPKAVLPKESDHDLPDIVTGPSASAPVVEPDDEIEEVPGAEDLAPAGAPVRRNPRRRATSRQPDHATTSTARPPSVPPRPARVQASRKTLVEVVISQSKLSKRSNLLEPAGPSKGTKRKGRSDDEAEEPTAAPVIGRQSKRLRRNTTPEEAAQPDIEIIEPEARPVPRRVPKPRRLAPVPRPVRTVQKKHAEAVNDVVELDSGDESTDEHPPLQPMAGPGPKSGKLSARLRSESTVSQVLVQAAEEVITIDSDDEVVHDHPPLRTAIRRDALPARLPDVDEEMDEEMDEVREAISGATIDISDEEDVEIAPPSSPKGRHGRTTRGMSVAGKKVNDKDMKKVTNTALKKMTVKAKEAIEKRKAKDGEGRKMTTRRKGNANEKKIAR</sequence>
<feature type="compositionally biased region" description="Low complexity" evidence="1">
    <location>
        <begin position="362"/>
        <end position="371"/>
    </location>
</feature>
<feature type="compositionally biased region" description="Polar residues" evidence="1">
    <location>
        <begin position="442"/>
        <end position="456"/>
    </location>
</feature>
<dbReference type="EMBL" id="KV424163">
    <property type="protein sequence ID" value="KZT50537.1"/>
    <property type="molecule type" value="Genomic_DNA"/>
</dbReference>
<feature type="compositionally biased region" description="Basic and acidic residues" evidence="1">
    <location>
        <begin position="599"/>
        <end position="608"/>
    </location>
</feature>
<feature type="compositionally biased region" description="Acidic residues" evidence="1">
    <location>
        <begin position="336"/>
        <end position="348"/>
    </location>
</feature>
<dbReference type="InParanoid" id="A0A165CBH3"/>
<keyword evidence="3" id="KW-1185">Reference proteome</keyword>
<feature type="compositionally biased region" description="Low complexity" evidence="1">
    <location>
        <begin position="255"/>
        <end position="265"/>
    </location>
</feature>
<feature type="compositionally biased region" description="Polar residues" evidence="1">
    <location>
        <begin position="281"/>
        <end position="304"/>
    </location>
</feature>
<organism evidence="2 3">
    <name type="scientific">Calocera cornea HHB12733</name>
    <dbReference type="NCBI Taxonomy" id="1353952"/>
    <lineage>
        <taxon>Eukaryota</taxon>
        <taxon>Fungi</taxon>
        <taxon>Dikarya</taxon>
        <taxon>Basidiomycota</taxon>
        <taxon>Agaricomycotina</taxon>
        <taxon>Dacrymycetes</taxon>
        <taxon>Dacrymycetales</taxon>
        <taxon>Dacrymycetaceae</taxon>
        <taxon>Calocera</taxon>
    </lineage>
</organism>
<dbReference type="AlphaFoldDB" id="A0A165CBH3"/>
<proteinExistence type="predicted"/>
<dbReference type="Proteomes" id="UP000076842">
    <property type="component" value="Unassembled WGS sequence"/>
</dbReference>
<feature type="compositionally biased region" description="Low complexity" evidence="1">
    <location>
        <begin position="769"/>
        <end position="778"/>
    </location>
</feature>
<feature type="region of interest" description="Disordered" evidence="1">
    <location>
        <begin position="510"/>
        <end position="824"/>
    </location>
</feature>
<evidence type="ECO:0000256" key="1">
    <source>
        <dbReference type="SAM" id="MobiDB-lite"/>
    </source>
</evidence>
<feature type="compositionally biased region" description="Basic residues" evidence="1">
    <location>
        <begin position="759"/>
        <end position="768"/>
    </location>
</feature>
<protein>
    <submittedName>
        <fullName evidence="2">Uncharacterized protein</fullName>
    </submittedName>
</protein>
<evidence type="ECO:0000313" key="3">
    <source>
        <dbReference type="Proteomes" id="UP000076842"/>
    </source>
</evidence>
<accession>A0A165CBH3</accession>
<feature type="region of interest" description="Disordered" evidence="1">
    <location>
        <begin position="442"/>
        <end position="464"/>
    </location>
</feature>
<name>A0A165CBH3_9BASI</name>
<feature type="compositionally biased region" description="Basic and acidic residues" evidence="1">
    <location>
        <begin position="306"/>
        <end position="321"/>
    </location>
</feature>
<feature type="region of interest" description="Disordered" evidence="1">
    <location>
        <begin position="242"/>
        <end position="380"/>
    </location>
</feature>
<feature type="compositionally biased region" description="Acidic residues" evidence="1">
    <location>
        <begin position="622"/>
        <end position="632"/>
    </location>
</feature>
<gene>
    <name evidence="2" type="ORF">CALCODRAFT_559071</name>
</gene>
<feature type="compositionally biased region" description="Acidic residues" evidence="1">
    <location>
        <begin position="791"/>
        <end position="800"/>
    </location>
</feature>
<evidence type="ECO:0000313" key="2">
    <source>
        <dbReference type="EMBL" id="KZT50537.1"/>
    </source>
</evidence>
<feature type="compositionally biased region" description="Basic and acidic residues" evidence="1">
    <location>
        <begin position="945"/>
        <end position="962"/>
    </location>
</feature>
<reference evidence="2 3" key="1">
    <citation type="journal article" date="2016" name="Mol. Biol. Evol.">
        <title>Comparative Genomics of Early-Diverging Mushroom-Forming Fungi Provides Insights into the Origins of Lignocellulose Decay Capabilities.</title>
        <authorList>
            <person name="Nagy L.G."/>
            <person name="Riley R."/>
            <person name="Tritt A."/>
            <person name="Adam C."/>
            <person name="Daum C."/>
            <person name="Floudas D."/>
            <person name="Sun H."/>
            <person name="Yadav J.S."/>
            <person name="Pangilinan J."/>
            <person name="Larsson K.H."/>
            <person name="Matsuura K."/>
            <person name="Barry K."/>
            <person name="Labutti K."/>
            <person name="Kuo R."/>
            <person name="Ohm R.A."/>
            <person name="Bhattacharya S.S."/>
            <person name="Shirouzu T."/>
            <person name="Yoshinaga Y."/>
            <person name="Martin F.M."/>
            <person name="Grigoriev I.V."/>
            <person name="Hibbett D.S."/>
        </authorList>
    </citation>
    <scope>NUCLEOTIDE SEQUENCE [LARGE SCALE GENOMIC DNA]</scope>
    <source>
        <strain evidence="2 3">HHB12733</strain>
    </source>
</reference>